<keyword evidence="18" id="KW-1185">Reference proteome</keyword>
<name>A0ABR7IBD4_9FIRM</name>
<dbReference type="NCBIfam" id="NF009848">
    <property type="entry name" value="PRK13318.1-6"/>
    <property type="match status" value="1"/>
</dbReference>
<comment type="similarity">
    <text evidence="14 16">Belongs to the type III pantothenate kinase family.</text>
</comment>
<evidence type="ECO:0000256" key="15">
    <source>
        <dbReference type="ARBA" id="ARBA00040883"/>
    </source>
</evidence>
<keyword evidence="13 16" id="KW-0173">Coenzyme A biosynthesis</keyword>
<keyword evidence="9 16" id="KW-0547">Nucleotide-binding</keyword>
<organism evidence="17 18">
    <name type="scientific">Roseburia yibonii</name>
    <dbReference type="NCBI Taxonomy" id="2763063"/>
    <lineage>
        <taxon>Bacteria</taxon>
        <taxon>Bacillati</taxon>
        <taxon>Bacillota</taxon>
        <taxon>Clostridia</taxon>
        <taxon>Lachnospirales</taxon>
        <taxon>Lachnospiraceae</taxon>
        <taxon>Roseburia</taxon>
    </lineage>
</organism>
<feature type="binding site" evidence="16">
    <location>
        <begin position="6"/>
        <end position="13"/>
    </location>
    <ligand>
        <name>ATP</name>
        <dbReference type="ChEBI" id="CHEBI:30616"/>
    </ligand>
</feature>
<sequence length="263" mass="27917">MLLAVDVGNSNITLGAFERERLVATFRMTTNLPRTSDEYGTEIRGLLANNGISPNAIDSAIFSSVVPDIMHSLTSAVIKYFNVTPILVEPGITTGLSIATENPRQLGADRIVDAVGAYELYGGPVIVIDFGTATTFDLVDGNGVFLAGVISPGIRVSAKALSQGTAKLPEIEIKKPASILGRETISSIQAGLVYGQIGQTEYIVEHMKQEADLAGIKVVATGGLGKIIAKETKSIDIYDATLTLQGMRFIYERQKKGQADGGK</sequence>
<dbReference type="EMBL" id="JACOQH010000006">
    <property type="protein sequence ID" value="MBC5754261.1"/>
    <property type="molecule type" value="Genomic_DNA"/>
</dbReference>
<evidence type="ECO:0000256" key="16">
    <source>
        <dbReference type="HAMAP-Rule" id="MF_01274"/>
    </source>
</evidence>
<evidence type="ECO:0000256" key="14">
    <source>
        <dbReference type="ARBA" id="ARBA00038036"/>
    </source>
</evidence>
<keyword evidence="7 16" id="KW-0963">Cytoplasm</keyword>
<comment type="cofactor">
    <cofactor evidence="16">
        <name>NH4(+)</name>
        <dbReference type="ChEBI" id="CHEBI:28938"/>
    </cofactor>
    <cofactor evidence="16">
        <name>K(+)</name>
        <dbReference type="ChEBI" id="CHEBI:29103"/>
    </cofactor>
    <text evidence="16">A monovalent cation. Ammonium or potassium.</text>
</comment>
<dbReference type="CDD" id="cd24015">
    <property type="entry name" value="ASKHA_NBD_PanK-III"/>
    <property type="match status" value="1"/>
</dbReference>
<comment type="cofactor">
    <cofactor evidence="2">
        <name>K(+)</name>
        <dbReference type="ChEBI" id="CHEBI:29103"/>
    </cofactor>
</comment>
<evidence type="ECO:0000256" key="12">
    <source>
        <dbReference type="ARBA" id="ARBA00022958"/>
    </source>
</evidence>
<evidence type="ECO:0000256" key="13">
    <source>
        <dbReference type="ARBA" id="ARBA00022993"/>
    </source>
</evidence>
<dbReference type="GO" id="GO:0016301">
    <property type="term" value="F:kinase activity"/>
    <property type="evidence" value="ECO:0007669"/>
    <property type="project" value="UniProtKB-KW"/>
</dbReference>
<dbReference type="Pfam" id="PF03309">
    <property type="entry name" value="Pan_kinase"/>
    <property type="match status" value="1"/>
</dbReference>
<protein>
    <recommendedName>
        <fullName evidence="15 16">Type III pantothenate kinase</fullName>
        <ecNumber evidence="6 16">2.7.1.33</ecNumber>
    </recommendedName>
    <alternativeName>
        <fullName evidence="16">PanK-III</fullName>
    </alternativeName>
    <alternativeName>
        <fullName evidence="16">Pantothenic acid kinase</fullName>
    </alternativeName>
</protein>
<accession>A0ABR7IBD4</accession>
<dbReference type="InterPro" id="IPR043129">
    <property type="entry name" value="ATPase_NBD"/>
</dbReference>
<gene>
    <name evidence="16" type="primary">coaX</name>
    <name evidence="17" type="ORF">H8Z76_09605</name>
</gene>
<evidence type="ECO:0000313" key="17">
    <source>
        <dbReference type="EMBL" id="MBC5754261.1"/>
    </source>
</evidence>
<dbReference type="HAMAP" id="MF_01274">
    <property type="entry name" value="Pantothen_kinase_3"/>
    <property type="match status" value="1"/>
</dbReference>
<dbReference type="EC" id="2.7.1.33" evidence="6 16"/>
<dbReference type="SUPFAM" id="SSF53067">
    <property type="entry name" value="Actin-like ATPase domain"/>
    <property type="match status" value="2"/>
</dbReference>
<keyword evidence="16" id="KW-0479">Metal-binding</keyword>
<comment type="function">
    <text evidence="16">Catalyzes the phosphorylation of pantothenate (Pan), the first step in CoA biosynthesis.</text>
</comment>
<evidence type="ECO:0000313" key="18">
    <source>
        <dbReference type="Proteomes" id="UP000621540"/>
    </source>
</evidence>
<feature type="binding site" evidence="16">
    <location>
        <position position="132"/>
    </location>
    <ligand>
        <name>ATP</name>
        <dbReference type="ChEBI" id="CHEBI:30616"/>
    </ligand>
</feature>
<dbReference type="PANTHER" id="PTHR34265">
    <property type="entry name" value="TYPE III PANTOTHENATE KINASE"/>
    <property type="match status" value="1"/>
</dbReference>
<dbReference type="RefSeq" id="WP_186982348.1">
    <property type="nucleotide sequence ID" value="NZ_JACOQH010000006.1"/>
</dbReference>
<feature type="binding site" evidence="16">
    <location>
        <begin position="107"/>
        <end position="110"/>
    </location>
    <ligand>
        <name>substrate</name>
    </ligand>
</feature>
<evidence type="ECO:0000256" key="3">
    <source>
        <dbReference type="ARBA" id="ARBA00004496"/>
    </source>
</evidence>
<keyword evidence="10 16" id="KW-0418">Kinase</keyword>
<dbReference type="NCBIfam" id="TIGR00671">
    <property type="entry name" value="baf"/>
    <property type="match status" value="1"/>
</dbReference>
<feature type="active site" description="Proton acceptor" evidence="16">
    <location>
        <position position="109"/>
    </location>
</feature>
<dbReference type="PANTHER" id="PTHR34265:SF1">
    <property type="entry name" value="TYPE III PANTOTHENATE KINASE"/>
    <property type="match status" value="1"/>
</dbReference>
<evidence type="ECO:0000256" key="11">
    <source>
        <dbReference type="ARBA" id="ARBA00022840"/>
    </source>
</evidence>
<dbReference type="NCBIfam" id="NF009855">
    <property type="entry name" value="PRK13321.1"/>
    <property type="match status" value="1"/>
</dbReference>
<evidence type="ECO:0000256" key="1">
    <source>
        <dbReference type="ARBA" id="ARBA00001206"/>
    </source>
</evidence>
<dbReference type="Gene3D" id="3.30.420.40">
    <property type="match status" value="2"/>
</dbReference>
<feature type="binding site" evidence="16">
    <location>
        <position position="129"/>
    </location>
    <ligand>
        <name>K(+)</name>
        <dbReference type="ChEBI" id="CHEBI:29103"/>
    </ligand>
</feature>
<comment type="subcellular location">
    <subcellularLocation>
        <location evidence="3 16">Cytoplasm</location>
    </subcellularLocation>
</comment>
<comment type="caution">
    <text evidence="16">Lacks conserved residue(s) required for the propagation of feature annotation.</text>
</comment>
<keyword evidence="8 16" id="KW-0808">Transferase</keyword>
<dbReference type="Proteomes" id="UP000621540">
    <property type="component" value="Unassembled WGS sequence"/>
</dbReference>
<evidence type="ECO:0000256" key="9">
    <source>
        <dbReference type="ARBA" id="ARBA00022741"/>
    </source>
</evidence>
<keyword evidence="11 16" id="KW-0067">ATP-binding</keyword>
<proteinExistence type="inferred from homology"/>
<comment type="caution">
    <text evidence="17">The sequence shown here is derived from an EMBL/GenBank/DDBJ whole genome shotgun (WGS) entry which is preliminary data.</text>
</comment>
<reference evidence="17 18" key="1">
    <citation type="submission" date="2020-08" db="EMBL/GenBank/DDBJ databases">
        <title>Genome public.</title>
        <authorList>
            <person name="Liu C."/>
            <person name="Sun Q."/>
        </authorList>
    </citation>
    <scope>NUCLEOTIDE SEQUENCE [LARGE SCALE GENOMIC DNA]</scope>
    <source>
        <strain evidence="17 18">BX0805</strain>
    </source>
</reference>
<comment type="subunit">
    <text evidence="5 16">Homodimer.</text>
</comment>
<evidence type="ECO:0000256" key="2">
    <source>
        <dbReference type="ARBA" id="ARBA00001958"/>
    </source>
</evidence>
<feature type="binding site" evidence="16">
    <location>
        <position position="184"/>
    </location>
    <ligand>
        <name>substrate</name>
    </ligand>
</feature>
<comment type="pathway">
    <text evidence="4 16">Cofactor biosynthesis; coenzyme A biosynthesis; CoA from (R)-pantothenate: step 1/5.</text>
</comment>
<evidence type="ECO:0000256" key="4">
    <source>
        <dbReference type="ARBA" id="ARBA00005225"/>
    </source>
</evidence>
<evidence type="ECO:0000256" key="7">
    <source>
        <dbReference type="ARBA" id="ARBA00022490"/>
    </source>
</evidence>
<evidence type="ECO:0000256" key="8">
    <source>
        <dbReference type="ARBA" id="ARBA00022679"/>
    </source>
</evidence>
<keyword evidence="12 16" id="KW-0630">Potassium</keyword>
<evidence type="ECO:0000256" key="5">
    <source>
        <dbReference type="ARBA" id="ARBA00011738"/>
    </source>
</evidence>
<dbReference type="InterPro" id="IPR004619">
    <property type="entry name" value="Type_III_PanK"/>
</dbReference>
<evidence type="ECO:0000256" key="10">
    <source>
        <dbReference type="ARBA" id="ARBA00022777"/>
    </source>
</evidence>
<evidence type="ECO:0000256" key="6">
    <source>
        <dbReference type="ARBA" id="ARBA00012102"/>
    </source>
</evidence>
<comment type="catalytic activity">
    <reaction evidence="1 16">
        <text>(R)-pantothenate + ATP = (R)-4'-phosphopantothenate + ADP + H(+)</text>
        <dbReference type="Rhea" id="RHEA:16373"/>
        <dbReference type="ChEBI" id="CHEBI:10986"/>
        <dbReference type="ChEBI" id="CHEBI:15378"/>
        <dbReference type="ChEBI" id="CHEBI:29032"/>
        <dbReference type="ChEBI" id="CHEBI:30616"/>
        <dbReference type="ChEBI" id="CHEBI:456216"/>
        <dbReference type="EC" id="2.7.1.33"/>
    </reaction>
</comment>